<feature type="region of interest" description="Disordered" evidence="1">
    <location>
        <begin position="1"/>
        <end position="37"/>
    </location>
</feature>
<dbReference type="InParanoid" id="D2VHK6"/>
<protein>
    <submittedName>
        <fullName evidence="3">Predicted protein</fullName>
    </submittedName>
</protein>
<feature type="transmembrane region" description="Helical" evidence="2">
    <location>
        <begin position="240"/>
        <end position="269"/>
    </location>
</feature>
<dbReference type="OMA" id="TWEHNCT"/>
<dbReference type="VEuPathDB" id="AmoebaDB:NAEGRDRAFT_68359"/>
<dbReference type="EMBL" id="GG738872">
    <property type="protein sequence ID" value="EFC43695.1"/>
    <property type="molecule type" value="Genomic_DNA"/>
</dbReference>
<keyword evidence="2" id="KW-0472">Membrane</keyword>
<accession>D2VHK6</accession>
<gene>
    <name evidence="3" type="ORF">NAEGRDRAFT_68359</name>
</gene>
<evidence type="ECO:0000313" key="3">
    <source>
        <dbReference type="EMBL" id="EFC43695.1"/>
    </source>
</evidence>
<evidence type="ECO:0000256" key="2">
    <source>
        <dbReference type="SAM" id="Phobius"/>
    </source>
</evidence>
<evidence type="ECO:0000256" key="1">
    <source>
        <dbReference type="SAM" id="MobiDB-lite"/>
    </source>
</evidence>
<name>D2VHK6_NAEGR</name>
<feature type="compositionally biased region" description="Acidic residues" evidence="1">
    <location>
        <begin position="144"/>
        <end position="163"/>
    </location>
</feature>
<dbReference type="AlphaFoldDB" id="D2VHK6"/>
<reference evidence="3 4" key="1">
    <citation type="journal article" date="2010" name="Cell">
        <title>The genome of Naegleria gruberi illuminates early eukaryotic versatility.</title>
        <authorList>
            <person name="Fritz-Laylin L.K."/>
            <person name="Prochnik S.E."/>
            <person name="Ginger M.L."/>
            <person name="Dacks J.B."/>
            <person name="Carpenter M.L."/>
            <person name="Field M.C."/>
            <person name="Kuo A."/>
            <person name="Paredez A."/>
            <person name="Chapman J."/>
            <person name="Pham J."/>
            <person name="Shu S."/>
            <person name="Neupane R."/>
            <person name="Cipriano M."/>
            <person name="Mancuso J."/>
            <person name="Tu H."/>
            <person name="Salamov A."/>
            <person name="Lindquist E."/>
            <person name="Shapiro H."/>
            <person name="Lucas S."/>
            <person name="Grigoriev I.V."/>
            <person name="Cande W.Z."/>
            <person name="Fulton C."/>
            <person name="Rokhsar D.S."/>
            <person name="Dawson S.C."/>
        </authorList>
    </citation>
    <scope>NUCLEOTIDE SEQUENCE [LARGE SCALE GENOMIC DNA]</scope>
    <source>
        <strain evidence="3 4">NEG-M</strain>
    </source>
</reference>
<feature type="region of interest" description="Disordered" evidence="1">
    <location>
        <begin position="115"/>
        <end position="187"/>
    </location>
</feature>
<dbReference type="GeneID" id="8862201"/>
<dbReference type="KEGG" id="ngr:NAEGRDRAFT_68359"/>
<keyword evidence="4" id="KW-1185">Reference proteome</keyword>
<feature type="region of interest" description="Disordered" evidence="1">
    <location>
        <begin position="207"/>
        <end position="227"/>
    </location>
</feature>
<dbReference type="RefSeq" id="XP_002676439.1">
    <property type="nucleotide sequence ID" value="XM_002676393.1"/>
</dbReference>
<keyword evidence="2" id="KW-0812">Transmembrane</keyword>
<dbReference type="Proteomes" id="UP000006671">
    <property type="component" value="Unassembled WGS sequence"/>
</dbReference>
<feature type="transmembrane region" description="Helical" evidence="2">
    <location>
        <begin position="382"/>
        <end position="409"/>
    </location>
</feature>
<organism evidence="4">
    <name type="scientific">Naegleria gruberi</name>
    <name type="common">Amoeba</name>
    <dbReference type="NCBI Taxonomy" id="5762"/>
    <lineage>
        <taxon>Eukaryota</taxon>
        <taxon>Discoba</taxon>
        <taxon>Heterolobosea</taxon>
        <taxon>Tetramitia</taxon>
        <taxon>Eutetramitia</taxon>
        <taxon>Vahlkampfiidae</taxon>
        <taxon>Naegleria</taxon>
    </lineage>
</organism>
<proteinExistence type="predicted"/>
<feature type="compositionally biased region" description="Basic residues" evidence="1">
    <location>
        <begin position="124"/>
        <end position="138"/>
    </location>
</feature>
<evidence type="ECO:0000313" key="4">
    <source>
        <dbReference type="Proteomes" id="UP000006671"/>
    </source>
</evidence>
<keyword evidence="2" id="KW-1133">Transmembrane helix</keyword>
<sequence length="416" mass="45232">MNHGGGDNDWDDVFVSSSTTNGGGGVTNSQQQGPTNDVIFATNNSLGSSSSFGGVNNNPYSSSSTLYSNNITTTNNNYNRNEPVLIDEYSSSTINSASNSNLIGLHEPTLNDLVNNNNNGGLKSKIKNKLKRKKKKGGVRFQDEANDDDNDDDDEVSSSDEDDGKVKTDRVKPSLPLQKQDTNEKGFTEVILPPLPENRAINNLSSQQTINSGSTGGGVNGGATTEEPVSKLMKGDTPHWLFILSFVVPTIVVCSILAAIQLGVCAYLFGQINSDPTFKNDPNALTWEHNCTLVDISNDCAERGKYLDRGTYCYFDVKFPSLKNVTENNGTILELTTFLPYNMEETGIYFPMKVGDIVLCYTNKKEDLVNIIEPISTRYEAYYVAGGILGVFGSISVVAAVCVIPTAFVRPKNRIY</sequence>
<dbReference type="OrthoDB" id="10388731at2759"/>